<sequence>MEKQNLMDKKSYDVDFGSIEGKKYKTKNKNLKSRVNTMVILW</sequence>
<proteinExistence type="predicted"/>
<organism evidence="1 2">
    <name type="scientific">Cyclobacterium marinum (strain ATCC 25205 / DSM 745 / LMG 13164 / NCIMB 1802)</name>
    <name type="common">Flectobacillus marinus</name>
    <dbReference type="NCBI Taxonomy" id="880070"/>
    <lineage>
        <taxon>Bacteria</taxon>
        <taxon>Pseudomonadati</taxon>
        <taxon>Bacteroidota</taxon>
        <taxon>Cytophagia</taxon>
        <taxon>Cytophagales</taxon>
        <taxon>Cyclobacteriaceae</taxon>
        <taxon>Cyclobacterium</taxon>
    </lineage>
</organism>
<protein>
    <submittedName>
        <fullName evidence="1">Uncharacterized protein</fullName>
    </submittedName>
</protein>
<dbReference type="Proteomes" id="UP000001635">
    <property type="component" value="Chromosome"/>
</dbReference>
<keyword evidence="2" id="KW-1185">Reference proteome</keyword>
<name>G0J385_CYCMS</name>
<evidence type="ECO:0000313" key="1">
    <source>
        <dbReference type="EMBL" id="AEL24026.1"/>
    </source>
</evidence>
<reference evidence="2" key="1">
    <citation type="submission" date="2011-07" db="EMBL/GenBank/DDBJ databases">
        <title>The complete genome of Cyclobacterium marinum DSM 745.</title>
        <authorList>
            <person name="Lucas S."/>
            <person name="Han J."/>
            <person name="Lapidus A."/>
            <person name="Bruce D."/>
            <person name="Goodwin L."/>
            <person name="Pitluck S."/>
            <person name="Peters L."/>
            <person name="Kyrpides N."/>
            <person name="Mavromatis K."/>
            <person name="Ivanova N."/>
            <person name="Ovchinnikova G."/>
            <person name="Chertkov O."/>
            <person name="Detter J.C."/>
            <person name="Tapia R."/>
            <person name="Han C."/>
            <person name="Land M."/>
            <person name="Hauser L."/>
            <person name="Markowitz V."/>
            <person name="Cheng J.-F."/>
            <person name="Hugenholtz P."/>
            <person name="Woyke T."/>
            <person name="Wu D."/>
            <person name="Tindall B."/>
            <person name="Schuetze A."/>
            <person name="Brambilla E."/>
            <person name="Klenk H.-P."/>
            <person name="Eisen J.A."/>
        </authorList>
    </citation>
    <scope>NUCLEOTIDE SEQUENCE [LARGE SCALE GENOMIC DNA]</scope>
    <source>
        <strain evidence="2">ATCC 25205 / DSM 745 / LMG 13164 / NCIMB 1802</strain>
    </source>
</reference>
<gene>
    <name evidence="1" type="ordered locus">Cycma_0244</name>
</gene>
<accession>G0J385</accession>
<dbReference type="AlphaFoldDB" id="G0J385"/>
<dbReference type="KEGG" id="cmr:Cycma_0244"/>
<dbReference type="HOGENOM" id="CLU_3250329_0_0_10"/>
<dbReference type="EMBL" id="CP002955">
    <property type="protein sequence ID" value="AEL24026.1"/>
    <property type="molecule type" value="Genomic_DNA"/>
</dbReference>
<evidence type="ECO:0000313" key="2">
    <source>
        <dbReference type="Proteomes" id="UP000001635"/>
    </source>
</evidence>